<name>A0AAE3INE7_9BACT</name>
<keyword evidence="1" id="KW-1133">Transmembrane helix</keyword>
<dbReference type="InterPro" id="IPR016024">
    <property type="entry name" value="ARM-type_fold"/>
</dbReference>
<dbReference type="Gene3D" id="1.25.10.10">
    <property type="entry name" value="Leucine-rich Repeat Variant"/>
    <property type="match status" value="1"/>
</dbReference>
<dbReference type="InterPro" id="IPR011989">
    <property type="entry name" value="ARM-like"/>
</dbReference>
<protein>
    <submittedName>
        <fullName evidence="3">Anti-sigma factor</fullName>
    </submittedName>
</protein>
<dbReference type="AlphaFoldDB" id="A0AAE3INE7"/>
<gene>
    <name evidence="3" type="ORF">OD355_12090</name>
</gene>
<accession>A0AAE3INE7</accession>
<keyword evidence="1" id="KW-0812">Transmembrane</keyword>
<dbReference type="Pfam" id="PF13490">
    <property type="entry name" value="zf-HC2"/>
    <property type="match status" value="1"/>
</dbReference>
<feature type="transmembrane region" description="Helical" evidence="1">
    <location>
        <begin position="96"/>
        <end position="117"/>
    </location>
</feature>
<dbReference type="RefSeq" id="WP_263038748.1">
    <property type="nucleotide sequence ID" value="NZ_JAOTPL010000021.1"/>
</dbReference>
<organism evidence="3 4">
    <name type="scientific">Haoranjiania flava</name>
    <dbReference type="NCBI Taxonomy" id="1856322"/>
    <lineage>
        <taxon>Bacteria</taxon>
        <taxon>Pseudomonadati</taxon>
        <taxon>Bacteroidota</taxon>
        <taxon>Chitinophagia</taxon>
        <taxon>Chitinophagales</taxon>
        <taxon>Chitinophagaceae</taxon>
        <taxon>Haoranjiania</taxon>
    </lineage>
</organism>
<proteinExistence type="predicted"/>
<evidence type="ECO:0000313" key="3">
    <source>
        <dbReference type="EMBL" id="MCU7695260.1"/>
    </source>
</evidence>
<feature type="domain" description="Putative zinc-finger" evidence="2">
    <location>
        <begin position="3"/>
        <end position="37"/>
    </location>
</feature>
<comment type="caution">
    <text evidence="3">The sequence shown here is derived from an EMBL/GenBank/DDBJ whole genome shotgun (WGS) entry which is preliminary data.</text>
</comment>
<reference evidence="3" key="1">
    <citation type="submission" date="2022-10" db="EMBL/GenBank/DDBJ databases">
        <authorList>
            <person name="Kim H.S."/>
            <person name="Kim J.-S."/>
            <person name="Suh M.K."/>
            <person name="Eom M.K."/>
            <person name="Lee J.-S."/>
        </authorList>
    </citation>
    <scope>NUCLEOTIDE SEQUENCE</scope>
    <source>
        <strain evidence="3">LIP-5</strain>
    </source>
</reference>
<evidence type="ECO:0000313" key="4">
    <source>
        <dbReference type="Proteomes" id="UP001209317"/>
    </source>
</evidence>
<dbReference type="Gene3D" id="1.10.10.1320">
    <property type="entry name" value="Anti-sigma factor, zinc-finger domain"/>
    <property type="match status" value="1"/>
</dbReference>
<keyword evidence="4" id="KW-1185">Reference proteome</keyword>
<keyword evidence="1" id="KW-0472">Membrane</keyword>
<dbReference type="SUPFAM" id="SSF48371">
    <property type="entry name" value="ARM repeat"/>
    <property type="match status" value="1"/>
</dbReference>
<dbReference type="InterPro" id="IPR041916">
    <property type="entry name" value="Anti_sigma_zinc_sf"/>
</dbReference>
<dbReference type="EMBL" id="JAOTPL010000021">
    <property type="protein sequence ID" value="MCU7695260.1"/>
    <property type="molecule type" value="Genomic_DNA"/>
</dbReference>
<evidence type="ECO:0000256" key="1">
    <source>
        <dbReference type="SAM" id="Phobius"/>
    </source>
</evidence>
<dbReference type="Proteomes" id="UP001209317">
    <property type="component" value="Unassembled WGS sequence"/>
</dbReference>
<dbReference type="InterPro" id="IPR027383">
    <property type="entry name" value="Znf_put"/>
</dbReference>
<evidence type="ECO:0000259" key="2">
    <source>
        <dbReference type="Pfam" id="PF13490"/>
    </source>
</evidence>
<sequence>MDCRKIELLLVEYLDGTLDDQHTEAVTMHLSACAECRKTLQAFQDLSVAMQDCKQEMPPAGFRERFQYNLQQESAKEQVFEKQQKPAAKMFSVSRFPYNIAASIMLFIGGLTIGYLIKNSNGSGQGKQTEIAELRTEVKEMKKAVMFALLNNESASERIKAVGYVEEIKQPDLNMINALLQTINNDENVNVRLAALYSVAKFSNIDVVSDSLVASLPKQKDPIIQIVMINLLANKKADGAKKTLQNIINDKNAIEPVKEAAEKGMQML</sequence>